<reference evidence="1" key="2">
    <citation type="journal article" date="2015" name="Data Brief">
        <title>Shoot transcriptome of the giant reed, Arundo donax.</title>
        <authorList>
            <person name="Barrero R.A."/>
            <person name="Guerrero F.D."/>
            <person name="Moolhuijzen P."/>
            <person name="Goolsby J.A."/>
            <person name="Tidwell J."/>
            <person name="Bellgard S.E."/>
            <person name="Bellgard M.I."/>
        </authorList>
    </citation>
    <scope>NUCLEOTIDE SEQUENCE</scope>
    <source>
        <tissue evidence="1">Shoot tissue taken approximately 20 cm above the soil surface</tissue>
    </source>
</reference>
<dbReference type="EMBL" id="GBRH01273803">
    <property type="protein sequence ID" value="JAD24092.1"/>
    <property type="molecule type" value="Transcribed_RNA"/>
</dbReference>
<evidence type="ECO:0000313" key="1">
    <source>
        <dbReference type="EMBL" id="JAD24092.1"/>
    </source>
</evidence>
<reference evidence="1" key="1">
    <citation type="submission" date="2014-09" db="EMBL/GenBank/DDBJ databases">
        <authorList>
            <person name="Magalhaes I.L.F."/>
            <person name="Oliveira U."/>
            <person name="Santos F.R."/>
            <person name="Vidigal T.H.D.A."/>
            <person name="Brescovit A.D."/>
            <person name="Santos A.J."/>
        </authorList>
    </citation>
    <scope>NUCLEOTIDE SEQUENCE</scope>
    <source>
        <tissue evidence="1">Shoot tissue taken approximately 20 cm above the soil surface</tissue>
    </source>
</reference>
<sequence>MATVMSPYRPVMIFADVIA</sequence>
<accession>A0A0A8YN71</accession>
<proteinExistence type="predicted"/>
<protein>
    <submittedName>
        <fullName evidence="1">Uncharacterized protein</fullName>
    </submittedName>
</protein>
<organism evidence="1">
    <name type="scientific">Arundo donax</name>
    <name type="common">Giant reed</name>
    <name type="synonym">Donax arundinaceus</name>
    <dbReference type="NCBI Taxonomy" id="35708"/>
    <lineage>
        <taxon>Eukaryota</taxon>
        <taxon>Viridiplantae</taxon>
        <taxon>Streptophyta</taxon>
        <taxon>Embryophyta</taxon>
        <taxon>Tracheophyta</taxon>
        <taxon>Spermatophyta</taxon>
        <taxon>Magnoliopsida</taxon>
        <taxon>Liliopsida</taxon>
        <taxon>Poales</taxon>
        <taxon>Poaceae</taxon>
        <taxon>PACMAD clade</taxon>
        <taxon>Arundinoideae</taxon>
        <taxon>Arundineae</taxon>
        <taxon>Arundo</taxon>
    </lineage>
</organism>
<dbReference type="AlphaFoldDB" id="A0A0A8YN71"/>
<name>A0A0A8YN71_ARUDO</name>